<dbReference type="PANTHER" id="PTHR30386">
    <property type="entry name" value="MEMBRANE FUSION SUBUNIT OF EMRAB-TOLC MULTIDRUG EFFLUX PUMP"/>
    <property type="match status" value="1"/>
</dbReference>
<evidence type="ECO:0000256" key="1">
    <source>
        <dbReference type="ARBA" id="ARBA00004167"/>
    </source>
</evidence>
<dbReference type="InterPro" id="IPR050739">
    <property type="entry name" value="MFP"/>
</dbReference>
<evidence type="ECO:0000259" key="8">
    <source>
        <dbReference type="Pfam" id="PF25984"/>
    </source>
</evidence>
<feature type="domain" description="YknX-like barrel-sandwich hybrid" evidence="8">
    <location>
        <begin position="65"/>
        <end position="369"/>
    </location>
</feature>
<dbReference type="GO" id="GO:0016020">
    <property type="term" value="C:membrane"/>
    <property type="evidence" value="ECO:0007669"/>
    <property type="project" value="UniProtKB-SubCell"/>
</dbReference>
<comment type="subcellular location">
    <subcellularLocation>
        <location evidence="1">Membrane</location>
        <topology evidence="1">Single-pass membrane protein</topology>
    </subcellularLocation>
</comment>
<protein>
    <submittedName>
        <fullName evidence="10">HlyD family efflux transporter periplasmic adaptor subunit</fullName>
    </submittedName>
</protein>
<accession>A0A8J6XFM8</accession>
<feature type="domain" description="AprE-like beta-barrel" evidence="9">
    <location>
        <begin position="374"/>
        <end position="464"/>
    </location>
</feature>
<organism evidence="10 11">
    <name type="scientific">Iningainema tapete BLCC-T55</name>
    <dbReference type="NCBI Taxonomy" id="2748662"/>
    <lineage>
        <taxon>Bacteria</taxon>
        <taxon>Bacillati</taxon>
        <taxon>Cyanobacteriota</taxon>
        <taxon>Cyanophyceae</taxon>
        <taxon>Nostocales</taxon>
        <taxon>Scytonemataceae</taxon>
        <taxon>Iningainema tapete</taxon>
    </lineage>
</organism>
<evidence type="ECO:0000256" key="7">
    <source>
        <dbReference type="SAM" id="Phobius"/>
    </source>
</evidence>
<keyword evidence="6" id="KW-0175">Coiled coil</keyword>
<dbReference type="PRINTS" id="PR01490">
    <property type="entry name" value="RTXTOXIND"/>
</dbReference>
<proteinExistence type="inferred from homology"/>
<dbReference type="InterPro" id="IPR058982">
    <property type="entry name" value="Beta-barrel_AprE"/>
</dbReference>
<sequence length="488" mass="54882">MNIQYTFDQPVLLKQSPTWSRVIAWGIVGITAFTVIWASVFKIDEAVPATGKLEPQGAVTDIQAPVNGVVKLIHVKDGQQVKKGDILISLEQTTAIAQLKSLQQNRASLVQENQYYRQQLSKNPTYPTKVETSYFASLQIPPEIATLTQSRAAIIAENQVYRSQLNNSTTGIVLTPDQQLRLRSRQLDFNSRITDIKLEIEKTQAKLTEGQLQLASAKDVLAINRKIIQDMEPVVKEGAIARSQFLVRQQEVLKAQAEVDRLTKEQQQLKLAIIQAKEKIRNTEAISKEDLLSRITANEKSIAEIDSQLTRIILENQKKINDIDSQLAQAQTTLKYQKITSPISGTVFELKAKTPGFVANSSEPILKIVPNDNLVAKVHITNKDIGFVQQGQKVDVRIDSFPFQEYGDIKGELISIGSDALPPDQLYPFYRFPAKVRLSRQTLLINHRELPLQSGMSINANIKLRQRTVMSIFTDFLVQKTESLKFVR</sequence>
<evidence type="ECO:0000313" key="10">
    <source>
        <dbReference type="EMBL" id="MBD2773153.1"/>
    </source>
</evidence>
<dbReference type="Pfam" id="PF25984">
    <property type="entry name" value="BSH_YknX"/>
    <property type="match status" value="1"/>
</dbReference>
<evidence type="ECO:0000256" key="2">
    <source>
        <dbReference type="ARBA" id="ARBA00009477"/>
    </source>
</evidence>
<reference evidence="10" key="1">
    <citation type="submission" date="2020-09" db="EMBL/GenBank/DDBJ databases">
        <title>Iningainema tapete sp. nov. (Scytonemataceae, Cyanobacteria) from greenhouses in central Florida (USA) produces two types of nodularin with biosynthetic potential for microcystin-LR and anabaenopeptins.</title>
        <authorList>
            <person name="Berthold D.E."/>
            <person name="Lefler F.W."/>
            <person name="Huang I.-S."/>
            <person name="Abdulla H."/>
            <person name="Zimba P.V."/>
            <person name="Laughinghouse H.D. IV."/>
        </authorList>
    </citation>
    <scope>NUCLEOTIDE SEQUENCE</scope>
    <source>
        <strain evidence="10">BLCCT55</strain>
    </source>
</reference>
<keyword evidence="5 7" id="KW-0472">Membrane</keyword>
<keyword evidence="4 7" id="KW-1133">Transmembrane helix</keyword>
<dbReference type="Gene3D" id="1.10.287.470">
    <property type="entry name" value="Helix hairpin bin"/>
    <property type="match status" value="1"/>
</dbReference>
<dbReference type="Gene3D" id="2.40.50.100">
    <property type="match status" value="1"/>
</dbReference>
<feature type="transmembrane region" description="Helical" evidence="7">
    <location>
        <begin position="22"/>
        <end position="40"/>
    </location>
</feature>
<dbReference type="Pfam" id="PF26002">
    <property type="entry name" value="Beta-barrel_AprE"/>
    <property type="match status" value="1"/>
</dbReference>
<dbReference type="AlphaFoldDB" id="A0A8J6XFM8"/>
<evidence type="ECO:0000259" key="9">
    <source>
        <dbReference type="Pfam" id="PF26002"/>
    </source>
</evidence>
<evidence type="ECO:0000256" key="4">
    <source>
        <dbReference type="ARBA" id="ARBA00022989"/>
    </source>
</evidence>
<dbReference type="EMBL" id="JACXAE010000049">
    <property type="protein sequence ID" value="MBD2773153.1"/>
    <property type="molecule type" value="Genomic_DNA"/>
</dbReference>
<gene>
    <name evidence="10" type="ORF">ICL16_14030</name>
</gene>
<comment type="similarity">
    <text evidence="2">Belongs to the membrane fusion protein (MFP) (TC 8.A.1) family.</text>
</comment>
<evidence type="ECO:0000256" key="6">
    <source>
        <dbReference type="SAM" id="Coils"/>
    </source>
</evidence>
<dbReference type="SUPFAM" id="SSF111369">
    <property type="entry name" value="HlyD-like secretion proteins"/>
    <property type="match status" value="1"/>
</dbReference>
<comment type="caution">
    <text evidence="10">The sequence shown here is derived from an EMBL/GenBank/DDBJ whole genome shotgun (WGS) entry which is preliminary data.</text>
</comment>
<dbReference type="InterPro" id="IPR058639">
    <property type="entry name" value="BSH_YknX-like"/>
</dbReference>
<keyword evidence="3 7" id="KW-0812">Transmembrane</keyword>
<name>A0A8J6XFM8_9CYAN</name>
<evidence type="ECO:0000256" key="3">
    <source>
        <dbReference type="ARBA" id="ARBA00022692"/>
    </source>
</evidence>
<dbReference type="PANTHER" id="PTHR30386:SF26">
    <property type="entry name" value="TRANSPORT PROTEIN COMB"/>
    <property type="match status" value="1"/>
</dbReference>
<feature type="coiled-coil region" evidence="6">
    <location>
        <begin position="252"/>
        <end position="279"/>
    </location>
</feature>
<evidence type="ECO:0000313" key="11">
    <source>
        <dbReference type="Proteomes" id="UP000629098"/>
    </source>
</evidence>
<dbReference type="Proteomes" id="UP000629098">
    <property type="component" value="Unassembled WGS sequence"/>
</dbReference>
<dbReference type="Gene3D" id="2.40.30.170">
    <property type="match status" value="1"/>
</dbReference>
<dbReference type="RefSeq" id="WP_190828586.1">
    <property type="nucleotide sequence ID" value="NZ_CAWPPI010000049.1"/>
</dbReference>
<keyword evidence="11" id="KW-1185">Reference proteome</keyword>
<evidence type="ECO:0000256" key="5">
    <source>
        <dbReference type="ARBA" id="ARBA00023136"/>
    </source>
</evidence>